<gene>
    <name evidence="5" type="ORF">ACFO3A_03185</name>
</gene>
<evidence type="ECO:0000259" key="4">
    <source>
        <dbReference type="PROSITE" id="PS50943"/>
    </source>
</evidence>
<dbReference type="SUPFAM" id="SSF47413">
    <property type="entry name" value="lambda repressor-like DNA-binding domains"/>
    <property type="match status" value="1"/>
</dbReference>
<evidence type="ECO:0000256" key="2">
    <source>
        <dbReference type="ARBA" id="ARBA00023125"/>
    </source>
</evidence>
<dbReference type="PROSITE" id="PS50943">
    <property type="entry name" value="HTH_CROC1"/>
    <property type="match status" value="1"/>
</dbReference>
<keyword evidence="6" id="KW-1185">Reference proteome</keyword>
<dbReference type="InterPro" id="IPR001387">
    <property type="entry name" value="Cro/C1-type_HTH"/>
</dbReference>
<evidence type="ECO:0000256" key="3">
    <source>
        <dbReference type="ARBA" id="ARBA00023163"/>
    </source>
</evidence>
<dbReference type="Pfam" id="PF01381">
    <property type="entry name" value="HTH_3"/>
    <property type="match status" value="1"/>
</dbReference>
<keyword evidence="1" id="KW-0805">Transcription regulation</keyword>
<protein>
    <submittedName>
        <fullName evidence="5">Helix-turn-helix domain-containing protein</fullName>
    </submittedName>
</protein>
<dbReference type="SMART" id="SM00530">
    <property type="entry name" value="HTH_XRE"/>
    <property type="match status" value="1"/>
</dbReference>
<dbReference type="EMBL" id="JBHSEW010000002">
    <property type="protein sequence ID" value="MFC4621216.1"/>
    <property type="molecule type" value="Genomic_DNA"/>
</dbReference>
<evidence type="ECO:0000256" key="1">
    <source>
        <dbReference type="ARBA" id="ARBA00023015"/>
    </source>
</evidence>
<dbReference type="InterPro" id="IPR010982">
    <property type="entry name" value="Lambda_DNA-bd_dom_sf"/>
</dbReference>
<evidence type="ECO:0000313" key="6">
    <source>
        <dbReference type="Proteomes" id="UP001595967"/>
    </source>
</evidence>
<accession>A0ABV9GVH0</accession>
<dbReference type="Gene3D" id="1.10.260.40">
    <property type="entry name" value="lambda repressor-like DNA-binding domains"/>
    <property type="match status" value="1"/>
</dbReference>
<dbReference type="Proteomes" id="UP001595967">
    <property type="component" value="Unassembled WGS sequence"/>
</dbReference>
<reference evidence="6" key="1">
    <citation type="journal article" date="2019" name="Int. J. Syst. Evol. Microbiol.">
        <title>The Global Catalogue of Microorganisms (GCM) 10K type strain sequencing project: providing services to taxonomists for standard genome sequencing and annotation.</title>
        <authorList>
            <consortium name="The Broad Institute Genomics Platform"/>
            <consortium name="The Broad Institute Genome Sequencing Center for Infectious Disease"/>
            <person name="Wu L."/>
            <person name="Ma J."/>
        </authorList>
    </citation>
    <scope>NUCLEOTIDE SEQUENCE [LARGE SCALE GENOMIC DNA]</scope>
    <source>
        <strain evidence="6">JCM 11650</strain>
    </source>
</reference>
<feature type="domain" description="HTH cro/C1-type" evidence="4">
    <location>
        <begin position="20"/>
        <end position="74"/>
    </location>
</feature>
<proteinExistence type="predicted"/>
<evidence type="ECO:0000313" key="5">
    <source>
        <dbReference type="EMBL" id="MFC4621216.1"/>
    </source>
</evidence>
<organism evidence="5 6">
    <name type="scientific">Comamonas nitrativorans</name>
    <dbReference type="NCBI Taxonomy" id="108437"/>
    <lineage>
        <taxon>Bacteria</taxon>
        <taxon>Pseudomonadati</taxon>
        <taxon>Pseudomonadota</taxon>
        <taxon>Betaproteobacteria</taxon>
        <taxon>Burkholderiales</taxon>
        <taxon>Comamonadaceae</taxon>
        <taxon>Comamonas</taxon>
    </lineage>
</organism>
<dbReference type="PANTHER" id="PTHR46797:SF23">
    <property type="entry name" value="HTH-TYPE TRANSCRIPTIONAL REGULATOR SUTR"/>
    <property type="match status" value="1"/>
</dbReference>
<dbReference type="CDD" id="cd00093">
    <property type="entry name" value="HTH_XRE"/>
    <property type="match status" value="1"/>
</dbReference>
<dbReference type="InterPro" id="IPR050807">
    <property type="entry name" value="TransReg_Diox_bact_type"/>
</dbReference>
<dbReference type="RefSeq" id="WP_377723933.1">
    <property type="nucleotide sequence ID" value="NZ_JBHSEW010000002.1"/>
</dbReference>
<dbReference type="PANTHER" id="PTHR46797">
    <property type="entry name" value="HTH-TYPE TRANSCRIPTIONAL REGULATOR"/>
    <property type="match status" value="1"/>
</dbReference>
<name>A0ABV9GVH0_9BURK</name>
<keyword evidence="2" id="KW-0238">DNA-binding</keyword>
<keyword evidence="3" id="KW-0804">Transcription</keyword>
<comment type="caution">
    <text evidence="5">The sequence shown here is derived from an EMBL/GenBank/DDBJ whole genome shotgun (WGS) entry which is preliminary data.</text>
</comment>
<sequence>MKIDSKEVDSNLRWRLADHVKRLRTTKGISQEVLSAECGFHRTYISQVERAATNITIDNLQRLAAGLGVDPAELLGQWGEVHSPGA</sequence>